<accession>A0A0R2M175</accession>
<evidence type="ECO:0000256" key="1">
    <source>
        <dbReference type="ARBA" id="ARBA00023172"/>
    </source>
</evidence>
<dbReference type="GO" id="GO:0006310">
    <property type="term" value="P:DNA recombination"/>
    <property type="evidence" value="ECO:0007669"/>
    <property type="project" value="UniProtKB-KW"/>
</dbReference>
<gene>
    <name evidence="3" type="ORF">IV64_GL001078</name>
</gene>
<dbReference type="AlphaFoldDB" id="A0A0R2M175"/>
<dbReference type="Pfam" id="PF00589">
    <property type="entry name" value="Phage_integrase"/>
    <property type="match status" value="1"/>
</dbReference>
<dbReference type="Proteomes" id="UP000051783">
    <property type="component" value="Unassembled WGS sequence"/>
</dbReference>
<proteinExistence type="predicted"/>
<dbReference type="InterPro" id="IPR002104">
    <property type="entry name" value="Integrase_catalytic"/>
</dbReference>
<dbReference type="GO" id="GO:0003677">
    <property type="term" value="F:DNA binding"/>
    <property type="evidence" value="ECO:0007669"/>
    <property type="project" value="InterPro"/>
</dbReference>
<keyword evidence="1" id="KW-0233">DNA recombination</keyword>
<dbReference type="InterPro" id="IPR013762">
    <property type="entry name" value="Integrase-like_cat_sf"/>
</dbReference>
<reference evidence="3 4" key="1">
    <citation type="journal article" date="2015" name="Genome Announc.">
        <title>Expanding the biotechnology potential of lactobacilli through comparative genomics of 213 strains and associated genera.</title>
        <authorList>
            <person name="Sun Z."/>
            <person name="Harris H.M."/>
            <person name="McCann A."/>
            <person name="Guo C."/>
            <person name="Argimon S."/>
            <person name="Zhang W."/>
            <person name="Yang X."/>
            <person name="Jeffery I.B."/>
            <person name="Cooney J.C."/>
            <person name="Kagawa T.F."/>
            <person name="Liu W."/>
            <person name="Song Y."/>
            <person name="Salvetti E."/>
            <person name="Wrobel A."/>
            <person name="Rasinkangas P."/>
            <person name="Parkhill J."/>
            <person name="Rea M.C."/>
            <person name="O'Sullivan O."/>
            <person name="Ritari J."/>
            <person name="Douillard F.P."/>
            <person name="Paul Ross R."/>
            <person name="Yang R."/>
            <person name="Briner A.E."/>
            <person name="Felis G.E."/>
            <person name="de Vos W.M."/>
            <person name="Barrangou R."/>
            <person name="Klaenhammer T.R."/>
            <person name="Caufield P.W."/>
            <person name="Cui Y."/>
            <person name="Zhang H."/>
            <person name="O'Toole P.W."/>
        </authorList>
    </citation>
    <scope>NUCLEOTIDE SEQUENCE [LARGE SCALE GENOMIC DNA]</scope>
    <source>
        <strain evidence="3 4">LMG 26013</strain>
    </source>
</reference>
<dbReference type="SUPFAM" id="SSF56349">
    <property type="entry name" value="DNA breaking-rejoining enzymes"/>
    <property type="match status" value="1"/>
</dbReference>
<keyword evidence="4" id="KW-1185">Reference proteome</keyword>
<feature type="domain" description="Tyr recombinase" evidence="2">
    <location>
        <begin position="1"/>
        <end position="134"/>
    </location>
</feature>
<name>A0A0R2M175_9LACO</name>
<dbReference type="PROSITE" id="PS51898">
    <property type="entry name" value="TYR_RECOMBINASE"/>
    <property type="match status" value="1"/>
</dbReference>
<evidence type="ECO:0000259" key="2">
    <source>
        <dbReference type="PROSITE" id="PS51898"/>
    </source>
</evidence>
<dbReference type="PATRIC" id="fig|942150.3.peg.1113"/>
<dbReference type="GO" id="GO:0015074">
    <property type="term" value="P:DNA integration"/>
    <property type="evidence" value="ECO:0007669"/>
    <property type="project" value="InterPro"/>
</dbReference>
<sequence length="150" mass="17816">MSDILNLKISQVRRHNVVRLTEKKTQKRRVILLTNLRLRIDNYIEGLPDDEYLFTNRRHQQLSVNAVYKFFQTIARKMHRNDIGTHTLRKTFGYHYYQRTHDIGTLMMIFNHSSEAITKRYIGLNQDIILQQMATFSLGLDILVDTSQPH</sequence>
<dbReference type="InterPro" id="IPR011010">
    <property type="entry name" value="DNA_brk_join_enz"/>
</dbReference>
<protein>
    <submittedName>
        <fullName evidence="3">Integrase recombinase</fullName>
    </submittedName>
</protein>
<dbReference type="Gene3D" id="1.10.443.10">
    <property type="entry name" value="Intergrase catalytic core"/>
    <property type="match status" value="1"/>
</dbReference>
<evidence type="ECO:0000313" key="4">
    <source>
        <dbReference type="Proteomes" id="UP000051783"/>
    </source>
</evidence>
<comment type="caution">
    <text evidence="3">The sequence shown here is derived from an EMBL/GenBank/DDBJ whole genome shotgun (WGS) entry which is preliminary data.</text>
</comment>
<organism evidence="3 4">
    <name type="scientific">Lactiplantibacillus xiangfangensis</name>
    <dbReference type="NCBI Taxonomy" id="942150"/>
    <lineage>
        <taxon>Bacteria</taxon>
        <taxon>Bacillati</taxon>
        <taxon>Bacillota</taxon>
        <taxon>Bacilli</taxon>
        <taxon>Lactobacillales</taxon>
        <taxon>Lactobacillaceae</taxon>
        <taxon>Lactiplantibacillus</taxon>
    </lineage>
</organism>
<evidence type="ECO:0000313" key="3">
    <source>
        <dbReference type="EMBL" id="KRO07918.1"/>
    </source>
</evidence>
<dbReference type="EMBL" id="JQCL01000095">
    <property type="protein sequence ID" value="KRO07918.1"/>
    <property type="molecule type" value="Genomic_DNA"/>
</dbReference>